<reference evidence="8" key="1">
    <citation type="journal article" date="2019" name="Int. J. Syst. Evol. Microbiol.">
        <title>The Global Catalogue of Microorganisms (GCM) 10K type strain sequencing project: providing services to taxonomists for standard genome sequencing and annotation.</title>
        <authorList>
            <consortium name="The Broad Institute Genomics Platform"/>
            <consortium name="The Broad Institute Genome Sequencing Center for Infectious Disease"/>
            <person name="Wu L."/>
            <person name="Ma J."/>
        </authorList>
    </citation>
    <scope>NUCLEOTIDE SEQUENCE [LARGE SCALE GENOMIC DNA]</scope>
    <source>
        <strain evidence="8">CGMCC 4.7241</strain>
    </source>
</reference>
<dbReference type="PANTHER" id="PTHR42978:SF2">
    <property type="entry name" value="102 KBASES UNSTABLE REGION: FROM 1 TO 119443"/>
    <property type="match status" value="1"/>
</dbReference>
<comment type="caution">
    <text evidence="7">The sequence shown here is derived from an EMBL/GenBank/DDBJ whole genome shotgun (WGS) entry which is preliminary data.</text>
</comment>
<evidence type="ECO:0000313" key="7">
    <source>
        <dbReference type="EMBL" id="MFC3759552.1"/>
    </source>
</evidence>
<evidence type="ECO:0000256" key="4">
    <source>
        <dbReference type="ARBA" id="ARBA00022801"/>
    </source>
</evidence>
<dbReference type="Gene3D" id="3.60.15.10">
    <property type="entry name" value="Ribonuclease Z/Hydroxyacylglutathione hydrolase-like"/>
    <property type="match status" value="1"/>
</dbReference>
<dbReference type="InterPro" id="IPR036866">
    <property type="entry name" value="RibonucZ/Hydroxyglut_hydro"/>
</dbReference>
<feature type="domain" description="Metallo-beta-lactamase" evidence="6">
    <location>
        <begin position="32"/>
        <end position="221"/>
    </location>
</feature>
<proteinExistence type="inferred from homology"/>
<keyword evidence="5" id="KW-0862">Zinc</keyword>
<evidence type="ECO:0000256" key="1">
    <source>
        <dbReference type="ARBA" id="ARBA00001947"/>
    </source>
</evidence>
<keyword evidence="3" id="KW-0479">Metal-binding</keyword>
<dbReference type="Proteomes" id="UP001595699">
    <property type="component" value="Unassembled WGS sequence"/>
</dbReference>
<evidence type="ECO:0000259" key="6">
    <source>
        <dbReference type="SMART" id="SM00849"/>
    </source>
</evidence>
<dbReference type="InterPro" id="IPR001279">
    <property type="entry name" value="Metallo-B-lactamas"/>
</dbReference>
<dbReference type="Pfam" id="PF00753">
    <property type="entry name" value="Lactamase_B"/>
    <property type="match status" value="1"/>
</dbReference>
<evidence type="ECO:0000256" key="3">
    <source>
        <dbReference type="ARBA" id="ARBA00022723"/>
    </source>
</evidence>
<dbReference type="SMART" id="SM00849">
    <property type="entry name" value="Lactamase_B"/>
    <property type="match status" value="1"/>
</dbReference>
<evidence type="ECO:0000256" key="2">
    <source>
        <dbReference type="ARBA" id="ARBA00007749"/>
    </source>
</evidence>
<gene>
    <name evidence="7" type="ORF">ACFOUW_01755</name>
</gene>
<name>A0ABV7Y443_9ACTN</name>
<dbReference type="EMBL" id="JBHRZH010000001">
    <property type="protein sequence ID" value="MFC3759552.1"/>
    <property type="molecule type" value="Genomic_DNA"/>
</dbReference>
<organism evidence="7 8">
    <name type="scientific">Tenggerimyces flavus</name>
    <dbReference type="NCBI Taxonomy" id="1708749"/>
    <lineage>
        <taxon>Bacteria</taxon>
        <taxon>Bacillati</taxon>
        <taxon>Actinomycetota</taxon>
        <taxon>Actinomycetes</taxon>
        <taxon>Propionibacteriales</taxon>
        <taxon>Nocardioidaceae</taxon>
        <taxon>Tenggerimyces</taxon>
    </lineage>
</organism>
<sequence>MSIELTPIPLGLFWVPGGDLAKYETRVRAPYVVCAYLLRHPEGTVLFDTGIVGDAEAVRRYTPRTFQLEEQLAAAGAALGDIDVVVNCHLHADHAGGNHLFAGTPIVVQRREVEAALDSDYTVRGAAVDFPGVSLQVVDGRHELMAGVTVVPTLGHSPGHQSLLISGMAEGTVLLAGQAFDQASDYALADLAVRLGASDLDVTAPDWMDELRHVDTAYFAHDLTRWQPPTATFTGTDALAAWPD</sequence>
<dbReference type="InterPro" id="IPR051013">
    <property type="entry name" value="MBL_superfamily_lactonases"/>
</dbReference>
<comment type="cofactor">
    <cofactor evidence="1">
        <name>Zn(2+)</name>
        <dbReference type="ChEBI" id="CHEBI:29105"/>
    </cofactor>
</comment>
<protein>
    <submittedName>
        <fullName evidence="7">MBL fold metallo-hydrolase</fullName>
    </submittedName>
</protein>
<accession>A0ABV7Y443</accession>
<evidence type="ECO:0000256" key="5">
    <source>
        <dbReference type="ARBA" id="ARBA00022833"/>
    </source>
</evidence>
<dbReference type="SUPFAM" id="SSF56281">
    <property type="entry name" value="Metallo-hydrolase/oxidoreductase"/>
    <property type="match status" value="1"/>
</dbReference>
<dbReference type="RefSeq" id="WP_205122069.1">
    <property type="nucleotide sequence ID" value="NZ_JAFBCM010000001.1"/>
</dbReference>
<keyword evidence="4" id="KW-0378">Hydrolase</keyword>
<evidence type="ECO:0000313" key="8">
    <source>
        <dbReference type="Proteomes" id="UP001595699"/>
    </source>
</evidence>
<comment type="similarity">
    <text evidence="2">Belongs to the metallo-beta-lactamase superfamily.</text>
</comment>
<keyword evidence="8" id="KW-1185">Reference proteome</keyword>
<dbReference type="PANTHER" id="PTHR42978">
    <property type="entry name" value="QUORUM-QUENCHING LACTONASE YTNP-RELATED-RELATED"/>
    <property type="match status" value="1"/>
</dbReference>